<dbReference type="AlphaFoldDB" id="A0A6J6DYL1"/>
<sequence>MCRGVDDVLDVVLILELRPGDSTTAATLDLERVGRDGLDVTLGRHRDDKVFVIDEIFDVEVADVERDLATSRLSEGFANLAHFFSDNCSLLAFIAQNGFEVSDGFAQLRHFFFELRAAQSGETRQLHIENVFGLFGREFEWSSHKRFASSLLIG</sequence>
<evidence type="ECO:0000313" key="1">
    <source>
        <dbReference type="EMBL" id="CAB4566148.1"/>
    </source>
</evidence>
<gene>
    <name evidence="1" type="ORF">UFOPK1711_00223</name>
</gene>
<name>A0A6J6DYL1_9ZZZZ</name>
<protein>
    <submittedName>
        <fullName evidence="1">Unannotated protein</fullName>
    </submittedName>
</protein>
<reference evidence="1" key="1">
    <citation type="submission" date="2020-05" db="EMBL/GenBank/DDBJ databases">
        <authorList>
            <person name="Chiriac C."/>
            <person name="Salcher M."/>
            <person name="Ghai R."/>
            <person name="Kavagutti S V."/>
        </authorList>
    </citation>
    <scope>NUCLEOTIDE SEQUENCE</scope>
</reference>
<organism evidence="1">
    <name type="scientific">freshwater metagenome</name>
    <dbReference type="NCBI Taxonomy" id="449393"/>
    <lineage>
        <taxon>unclassified sequences</taxon>
        <taxon>metagenomes</taxon>
        <taxon>ecological metagenomes</taxon>
    </lineage>
</organism>
<dbReference type="EMBL" id="CAEZTR010000007">
    <property type="protein sequence ID" value="CAB4566148.1"/>
    <property type="molecule type" value="Genomic_DNA"/>
</dbReference>
<proteinExistence type="predicted"/>
<accession>A0A6J6DYL1</accession>